<evidence type="ECO:0000313" key="9">
    <source>
        <dbReference type="EMBL" id="PWA64643.1"/>
    </source>
</evidence>
<dbReference type="Gene3D" id="3.90.228.10">
    <property type="match status" value="1"/>
</dbReference>
<reference evidence="9 10" key="1">
    <citation type="journal article" date="2018" name="Mol. Plant">
        <title>The genome of Artemisia annua provides insight into the evolution of Asteraceae family and artemisinin biosynthesis.</title>
        <authorList>
            <person name="Shen Q."/>
            <person name="Zhang L."/>
            <person name="Liao Z."/>
            <person name="Wang S."/>
            <person name="Yan T."/>
            <person name="Shi P."/>
            <person name="Liu M."/>
            <person name="Fu X."/>
            <person name="Pan Q."/>
            <person name="Wang Y."/>
            <person name="Lv Z."/>
            <person name="Lu X."/>
            <person name="Zhang F."/>
            <person name="Jiang W."/>
            <person name="Ma Y."/>
            <person name="Chen M."/>
            <person name="Hao X."/>
            <person name="Li L."/>
            <person name="Tang Y."/>
            <person name="Lv G."/>
            <person name="Zhou Y."/>
            <person name="Sun X."/>
            <person name="Brodelius P.E."/>
            <person name="Rose J.K.C."/>
            <person name="Tang K."/>
        </authorList>
    </citation>
    <scope>NUCLEOTIDE SEQUENCE [LARGE SCALE GENOMIC DNA]</scope>
    <source>
        <strain evidence="10">cv. Huhao1</strain>
        <tissue evidence="9">Leaf</tissue>
    </source>
</reference>
<feature type="region of interest" description="Disordered" evidence="5">
    <location>
        <begin position="427"/>
        <end position="475"/>
    </location>
</feature>
<dbReference type="PROSITE" id="PS51059">
    <property type="entry name" value="PARP_CATALYTIC"/>
    <property type="match status" value="1"/>
</dbReference>
<dbReference type="EMBL" id="PKPP01004383">
    <property type="protein sequence ID" value="PWA64643.1"/>
    <property type="molecule type" value="Genomic_DNA"/>
</dbReference>
<dbReference type="Pfam" id="PF12174">
    <property type="entry name" value="RST"/>
    <property type="match status" value="1"/>
</dbReference>
<dbReference type="STRING" id="35608.A0A2U1MTQ8"/>
<evidence type="ECO:0000313" key="10">
    <source>
        <dbReference type="Proteomes" id="UP000245207"/>
    </source>
</evidence>
<dbReference type="Pfam" id="PF23467">
    <property type="entry name" value="WWE_5"/>
    <property type="match status" value="1"/>
</dbReference>
<dbReference type="SUPFAM" id="SSF117839">
    <property type="entry name" value="WWE domain"/>
    <property type="match status" value="1"/>
</dbReference>
<evidence type="ECO:0000256" key="3">
    <source>
        <dbReference type="ARBA" id="ARBA00023016"/>
    </source>
</evidence>
<evidence type="ECO:0000259" key="8">
    <source>
        <dbReference type="PROSITE" id="PS51879"/>
    </source>
</evidence>
<sequence>MSSKIVKVSANGRRVLVDPRRKIVTQCKAQIVGANNKSSVASVARSALNKLGKRKRANESKNKCSCSRKTVLKNYANFKKSGLPQRLLFSQDGQWVDFSPEVIELVKDDFRSKRTSIEVKGNGFHFMLDILNMMHVDLKTGAQKPIAWIDDAGSCVFPELYSSCHGNHEYEARKDLDFGESSVTPEINLHLEIEVNGLNNNKVEECVGESNVKRTKVDQDPPVEKKQKSDECASPIFETKCGTVDVDTARNMFIACLSNGLKVDVLEVKKCSSGLMEARLELFQKQVEITQKLRGTANVQYAWFAAVGGAPPGVMFYGNNGPKLGRYGYGVHFSAVHSAHSRTEINDVDEKGLRHMVLCRVILGNVELIQSGSKQFHPSDPCFDSGVDDLQTPNNYVIWNMNMNTHIFPECVVTFKLSPTIKGIQDAEDSKVDTSRVTSLPGSSSSKTGKNCPQVEDMNVSPLEKGPSVVSSTLREPKSPWMSFSKLFEAVSDKVAPNDMKLLHVFYESFRAKKINRDEFIRKLRSVVGDQILRSTISVLQTKKTPNSASVSDVKEVQEVCNS</sequence>
<feature type="domain" description="PARP catalytic" evidence="7">
    <location>
        <begin position="220"/>
        <end position="441"/>
    </location>
</feature>
<dbReference type="InterPro" id="IPR004170">
    <property type="entry name" value="WWE_dom"/>
</dbReference>
<protein>
    <submittedName>
        <fullName evidence="9">Poly(ADP-ribose) polymerase, catalytic domain-containing protein</fullName>
    </submittedName>
</protein>
<dbReference type="Proteomes" id="UP000245207">
    <property type="component" value="Unassembled WGS sequence"/>
</dbReference>
<dbReference type="GO" id="GO:0003950">
    <property type="term" value="F:NAD+ poly-ADP-ribosyltransferase activity"/>
    <property type="evidence" value="ECO:0007669"/>
    <property type="project" value="InterPro"/>
</dbReference>
<dbReference type="AlphaFoldDB" id="A0A2U1MTQ8"/>
<name>A0A2U1MTQ8_ARTAN</name>
<feature type="domain" description="RST" evidence="8">
    <location>
        <begin position="475"/>
        <end position="546"/>
    </location>
</feature>
<keyword evidence="3" id="KW-0346">Stress response</keyword>
<dbReference type="PROSITE" id="PS51879">
    <property type="entry name" value="RST"/>
    <property type="match status" value="1"/>
</dbReference>
<dbReference type="SUPFAM" id="SSF56399">
    <property type="entry name" value="ADP-ribosylation"/>
    <property type="match status" value="1"/>
</dbReference>
<dbReference type="GO" id="GO:0005634">
    <property type="term" value="C:nucleus"/>
    <property type="evidence" value="ECO:0007669"/>
    <property type="project" value="UniProtKB-SubCell"/>
</dbReference>
<dbReference type="InterPro" id="IPR022003">
    <property type="entry name" value="RST"/>
</dbReference>
<comment type="caution">
    <text evidence="9">The sequence shown here is derived from an EMBL/GenBank/DDBJ whole genome shotgun (WGS) entry which is preliminary data.</text>
</comment>
<evidence type="ECO:0000256" key="1">
    <source>
        <dbReference type="ARBA" id="ARBA00004123"/>
    </source>
</evidence>
<evidence type="ECO:0000256" key="4">
    <source>
        <dbReference type="ARBA" id="ARBA00023242"/>
    </source>
</evidence>
<keyword evidence="2" id="KW-0217">Developmental protein</keyword>
<dbReference type="PROSITE" id="PS50918">
    <property type="entry name" value="WWE"/>
    <property type="match status" value="1"/>
</dbReference>
<gene>
    <name evidence="9" type="ORF">CTI12_AA327870</name>
</gene>
<dbReference type="OrthoDB" id="6133115at2759"/>
<feature type="compositionally biased region" description="Polar residues" evidence="5">
    <location>
        <begin position="435"/>
        <end position="451"/>
    </location>
</feature>
<evidence type="ECO:0000259" key="7">
    <source>
        <dbReference type="PROSITE" id="PS51059"/>
    </source>
</evidence>
<dbReference type="PANTHER" id="PTHR32263">
    <property type="entry name" value="INACTIVE POLY [ADP-RIBOSE] POLYMERASE SRO4-RELATED"/>
    <property type="match status" value="1"/>
</dbReference>
<organism evidence="9 10">
    <name type="scientific">Artemisia annua</name>
    <name type="common">Sweet wormwood</name>
    <dbReference type="NCBI Taxonomy" id="35608"/>
    <lineage>
        <taxon>Eukaryota</taxon>
        <taxon>Viridiplantae</taxon>
        <taxon>Streptophyta</taxon>
        <taxon>Embryophyta</taxon>
        <taxon>Tracheophyta</taxon>
        <taxon>Spermatophyta</taxon>
        <taxon>Magnoliopsida</taxon>
        <taxon>eudicotyledons</taxon>
        <taxon>Gunneridae</taxon>
        <taxon>Pentapetalae</taxon>
        <taxon>asterids</taxon>
        <taxon>campanulids</taxon>
        <taxon>Asterales</taxon>
        <taxon>Asteraceae</taxon>
        <taxon>Asteroideae</taxon>
        <taxon>Anthemideae</taxon>
        <taxon>Artemisiinae</taxon>
        <taxon>Artemisia</taxon>
    </lineage>
</organism>
<dbReference type="InterPro" id="IPR037197">
    <property type="entry name" value="WWE_dom_sf"/>
</dbReference>
<feature type="domain" description="WWE" evidence="6">
    <location>
        <begin position="73"/>
        <end position="148"/>
    </location>
</feature>
<evidence type="ECO:0000256" key="2">
    <source>
        <dbReference type="ARBA" id="ARBA00022473"/>
    </source>
</evidence>
<dbReference type="InterPro" id="IPR044964">
    <property type="entry name" value="RCD1/SRO1-5"/>
</dbReference>
<comment type="subcellular location">
    <subcellularLocation>
        <location evidence="1">Nucleus</location>
    </subcellularLocation>
</comment>
<dbReference type="InterPro" id="IPR057823">
    <property type="entry name" value="WWE_RCD1"/>
</dbReference>
<keyword evidence="10" id="KW-1185">Reference proteome</keyword>
<proteinExistence type="predicted"/>
<evidence type="ECO:0000256" key="5">
    <source>
        <dbReference type="SAM" id="MobiDB-lite"/>
    </source>
</evidence>
<dbReference type="PANTHER" id="PTHR32263:SF37">
    <property type="entry name" value="WWE PROTEIN-PROTEIN INTERACTION DOMAIN PROTEIN FAMILY-RELATED"/>
    <property type="match status" value="1"/>
</dbReference>
<evidence type="ECO:0000259" key="6">
    <source>
        <dbReference type="PROSITE" id="PS50918"/>
    </source>
</evidence>
<accession>A0A2U1MTQ8</accession>
<keyword evidence="4" id="KW-0539">Nucleus</keyword>
<dbReference type="InterPro" id="IPR012317">
    <property type="entry name" value="Poly(ADP-ribose)pol_cat_dom"/>
</dbReference>